<keyword evidence="3" id="KW-1185">Reference proteome</keyword>
<feature type="region of interest" description="Disordered" evidence="1">
    <location>
        <begin position="1"/>
        <end position="56"/>
    </location>
</feature>
<protein>
    <submittedName>
        <fullName evidence="2">Uncharacterized protein</fullName>
    </submittedName>
</protein>
<evidence type="ECO:0000256" key="1">
    <source>
        <dbReference type="SAM" id="MobiDB-lite"/>
    </source>
</evidence>
<feature type="non-terminal residue" evidence="2">
    <location>
        <position position="1"/>
    </location>
</feature>
<evidence type="ECO:0000313" key="2">
    <source>
        <dbReference type="EMBL" id="GFG38484.1"/>
    </source>
</evidence>
<name>A0A6L2Q1Y0_COPFO</name>
<sequence length="152" mass="17341">PPNTPKRVQDDDNDEEDHENEFKRQRKMRALAKPRVMEGEVVQRPQKPQHKEPIETLVTEKPITDEERERILKLVENEEVEVCVLSFMEIFSFGNVELSVGSIQVIRVRVLTLVLVSCLETDLPGVLCGKAHCDAAKSIVQLNIWTLTNALL</sequence>
<dbReference type="InParanoid" id="A0A6L2Q1Y0"/>
<dbReference type="AlphaFoldDB" id="A0A6L2Q1Y0"/>
<dbReference type="Proteomes" id="UP000502823">
    <property type="component" value="Unassembled WGS sequence"/>
</dbReference>
<proteinExistence type="predicted"/>
<comment type="caution">
    <text evidence="2">The sequence shown here is derived from an EMBL/GenBank/DDBJ whole genome shotgun (WGS) entry which is preliminary data.</text>
</comment>
<accession>A0A6L2Q1Y0</accession>
<dbReference type="EMBL" id="BLKM01012991">
    <property type="protein sequence ID" value="GFG38484.1"/>
    <property type="molecule type" value="Genomic_DNA"/>
</dbReference>
<evidence type="ECO:0000313" key="3">
    <source>
        <dbReference type="Proteomes" id="UP000502823"/>
    </source>
</evidence>
<reference evidence="3" key="1">
    <citation type="submission" date="2020-01" db="EMBL/GenBank/DDBJ databases">
        <title>Draft genome sequence of the Termite Coptotermes fromosanus.</title>
        <authorList>
            <person name="Itakura S."/>
            <person name="Yosikawa Y."/>
            <person name="Umezawa K."/>
        </authorList>
    </citation>
    <scope>NUCLEOTIDE SEQUENCE [LARGE SCALE GENOMIC DNA]</scope>
</reference>
<organism evidence="2 3">
    <name type="scientific">Coptotermes formosanus</name>
    <name type="common">Formosan subterranean termite</name>
    <dbReference type="NCBI Taxonomy" id="36987"/>
    <lineage>
        <taxon>Eukaryota</taxon>
        <taxon>Metazoa</taxon>
        <taxon>Ecdysozoa</taxon>
        <taxon>Arthropoda</taxon>
        <taxon>Hexapoda</taxon>
        <taxon>Insecta</taxon>
        <taxon>Pterygota</taxon>
        <taxon>Neoptera</taxon>
        <taxon>Polyneoptera</taxon>
        <taxon>Dictyoptera</taxon>
        <taxon>Blattodea</taxon>
        <taxon>Blattoidea</taxon>
        <taxon>Termitoidae</taxon>
        <taxon>Rhinotermitidae</taxon>
        <taxon>Coptotermes</taxon>
    </lineage>
</organism>
<gene>
    <name evidence="2" type="ORF">Cfor_02374</name>
</gene>